<organism evidence="5 6">
    <name type="scientific">Genlisea aurea</name>
    <dbReference type="NCBI Taxonomy" id="192259"/>
    <lineage>
        <taxon>Eukaryota</taxon>
        <taxon>Viridiplantae</taxon>
        <taxon>Streptophyta</taxon>
        <taxon>Embryophyta</taxon>
        <taxon>Tracheophyta</taxon>
        <taxon>Spermatophyta</taxon>
        <taxon>Magnoliopsida</taxon>
        <taxon>eudicotyledons</taxon>
        <taxon>Gunneridae</taxon>
        <taxon>Pentapetalae</taxon>
        <taxon>asterids</taxon>
        <taxon>lamiids</taxon>
        <taxon>Lamiales</taxon>
        <taxon>Lentibulariaceae</taxon>
        <taxon>Genlisea</taxon>
    </lineage>
</organism>
<keyword evidence="6" id="KW-1185">Reference proteome</keyword>
<dbReference type="InterPro" id="IPR050568">
    <property type="entry name" value="Transcr_DNA_Rep_Reg"/>
</dbReference>
<protein>
    <recommendedName>
        <fullName evidence="4">Transcription factor CBF/NF-Y/archaeal histone domain-containing protein</fullName>
    </recommendedName>
</protein>
<dbReference type="GO" id="GO:0006355">
    <property type="term" value="P:regulation of DNA-templated transcription"/>
    <property type="evidence" value="ECO:0007669"/>
    <property type="project" value="TreeGrafter"/>
</dbReference>
<comment type="subcellular location">
    <subcellularLocation>
        <location evidence="1">Nucleus</location>
    </subcellularLocation>
</comment>
<evidence type="ECO:0000259" key="4">
    <source>
        <dbReference type="Pfam" id="PF00808"/>
    </source>
</evidence>
<dbReference type="GO" id="GO:0046982">
    <property type="term" value="F:protein heterodimerization activity"/>
    <property type="evidence" value="ECO:0007669"/>
    <property type="project" value="InterPro"/>
</dbReference>
<evidence type="ECO:0000313" key="5">
    <source>
        <dbReference type="EMBL" id="EPS59982.1"/>
    </source>
</evidence>
<sequence>ISVGRVKKIVKLDKDISRINSEAMFLISSSTELFLQFLAERSAQVAMEKKKRTVRIGDLREAVKRHRPTADFLLDCLPMPPPPSDKNTHKDRSKVTAPPSFYTKSIDAFFRK</sequence>
<dbReference type="EMBL" id="AUSU01007920">
    <property type="protein sequence ID" value="EPS59982.1"/>
    <property type="molecule type" value="Genomic_DNA"/>
</dbReference>
<dbReference type="PANTHER" id="PTHR10252:SF54">
    <property type="entry name" value="CHROMATIN ACCESSIBILITY COMPLEX PROTEIN 1"/>
    <property type="match status" value="1"/>
</dbReference>
<evidence type="ECO:0000256" key="1">
    <source>
        <dbReference type="ARBA" id="ARBA00004123"/>
    </source>
</evidence>
<feature type="domain" description="Transcription factor CBF/NF-Y/archaeal histone" evidence="4">
    <location>
        <begin position="4"/>
        <end position="63"/>
    </location>
</feature>
<reference evidence="5 6" key="1">
    <citation type="journal article" date="2013" name="BMC Genomics">
        <title>The miniature genome of a carnivorous plant Genlisea aurea contains a low number of genes and short non-coding sequences.</title>
        <authorList>
            <person name="Leushkin E.V."/>
            <person name="Sutormin R.A."/>
            <person name="Nabieva E.R."/>
            <person name="Penin A.A."/>
            <person name="Kondrashov A.S."/>
            <person name="Logacheva M.D."/>
        </authorList>
    </citation>
    <scope>NUCLEOTIDE SEQUENCE [LARGE SCALE GENOMIC DNA]</scope>
</reference>
<dbReference type="CDD" id="cd22929">
    <property type="entry name" value="HFD_POLE4-like"/>
    <property type="match status" value="1"/>
</dbReference>
<dbReference type="OrthoDB" id="636685at2759"/>
<dbReference type="AlphaFoldDB" id="S8DKF7"/>
<dbReference type="Gene3D" id="1.10.20.10">
    <property type="entry name" value="Histone, subunit A"/>
    <property type="match status" value="1"/>
</dbReference>
<dbReference type="InterPro" id="IPR003958">
    <property type="entry name" value="CBFA_NFYB_domain"/>
</dbReference>
<proteinExistence type="predicted"/>
<dbReference type="GO" id="GO:0000976">
    <property type="term" value="F:transcription cis-regulatory region binding"/>
    <property type="evidence" value="ECO:0007669"/>
    <property type="project" value="TreeGrafter"/>
</dbReference>
<name>S8DKF7_9LAMI</name>
<feature type="non-terminal residue" evidence="5">
    <location>
        <position position="1"/>
    </location>
</feature>
<keyword evidence="2" id="KW-0539">Nucleus</keyword>
<evidence type="ECO:0000313" key="6">
    <source>
        <dbReference type="Proteomes" id="UP000015453"/>
    </source>
</evidence>
<dbReference type="Pfam" id="PF00808">
    <property type="entry name" value="CBFD_NFYB_HMF"/>
    <property type="match status" value="1"/>
</dbReference>
<dbReference type="Proteomes" id="UP000015453">
    <property type="component" value="Unassembled WGS sequence"/>
</dbReference>
<feature type="non-terminal residue" evidence="5">
    <location>
        <position position="112"/>
    </location>
</feature>
<evidence type="ECO:0000256" key="3">
    <source>
        <dbReference type="SAM" id="MobiDB-lite"/>
    </source>
</evidence>
<feature type="region of interest" description="Disordered" evidence="3">
    <location>
        <begin position="74"/>
        <end position="98"/>
    </location>
</feature>
<evidence type="ECO:0000256" key="2">
    <source>
        <dbReference type="ARBA" id="ARBA00023242"/>
    </source>
</evidence>
<gene>
    <name evidence="5" type="ORF">M569_14821</name>
</gene>
<dbReference type="SUPFAM" id="SSF47113">
    <property type="entry name" value="Histone-fold"/>
    <property type="match status" value="1"/>
</dbReference>
<dbReference type="GO" id="GO:0005634">
    <property type="term" value="C:nucleus"/>
    <property type="evidence" value="ECO:0007669"/>
    <property type="project" value="UniProtKB-SubCell"/>
</dbReference>
<comment type="caution">
    <text evidence="5">The sequence shown here is derived from an EMBL/GenBank/DDBJ whole genome shotgun (WGS) entry which is preliminary data.</text>
</comment>
<accession>S8DKF7</accession>
<dbReference type="InterPro" id="IPR009072">
    <property type="entry name" value="Histone-fold"/>
</dbReference>
<dbReference type="PANTHER" id="PTHR10252">
    <property type="entry name" value="HISTONE-LIKE TRANSCRIPTION FACTOR CCAAT-RELATED"/>
    <property type="match status" value="1"/>
</dbReference>